<evidence type="ECO:0000256" key="3">
    <source>
        <dbReference type="PIRNR" id="PIRNR036893"/>
    </source>
</evidence>
<feature type="signal peptide" evidence="3">
    <location>
        <begin position="1"/>
        <end position="20"/>
    </location>
</feature>
<sequence>MLKLIFTALIISWNNFQVELQSIKTGGCPFVPSVENFNLYQFTGQWYDIAHIPIPTLNLGKCVVMNCVIDYSSIVRMSVNYYDGKQIQQINNAFTINNASGVYFVHVPMINLKFEFIVVDTDYDSYSVIYACAKLATLKIQLIWVLSRESTLSKDIYKNITTSLKRRKLPYKKLKTVNQSKCPVYF</sequence>
<dbReference type="InterPro" id="IPR022271">
    <property type="entry name" value="Lipocalin_ApoD"/>
</dbReference>
<dbReference type="InterPro" id="IPR012674">
    <property type="entry name" value="Calycin"/>
</dbReference>
<keyword evidence="3" id="KW-0732">Signal</keyword>
<keyword evidence="2" id="KW-1015">Disulfide bond</keyword>
<dbReference type="Proteomes" id="UP001153620">
    <property type="component" value="Chromosome 1"/>
</dbReference>
<evidence type="ECO:0000313" key="5">
    <source>
        <dbReference type="EMBL" id="CAG9797459.1"/>
    </source>
</evidence>
<evidence type="ECO:0000256" key="1">
    <source>
        <dbReference type="ARBA" id="ARBA00006889"/>
    </source>
</evidence>
<dbReference type="OrthoDB" id="7784693at2759"/>
<dbReference type="GO" id="GO:0005737">
    <property type="term" value="C:cytoplasm"/>
    <property type="evidence" value="ECO:0007669"/>
    <property type="project" value="TreeGrafter"/>
</dbReference>
<dbReference type="GO" id="GO:0000302">
    <property type="term" value="P:response to reactive oxygen species"/>
    <property type="evidence" value="ECO:0007669"/>
    <property type="project" value="TreeGrafter"/>
</dbReference>
<protein>
    <recommendedName>
        <fullName evidence="4">Lipocalin/cytosolic fatty-acid binding domain-containing protein</fullName>
    </recommendedName>
</protein>
<gene>
    <name evidence="5" type="ORF">CHIRRI_LOCUS457</name>
</gene>
<dbReference type="AlphaFoldDB" id="A0A9N9WMC2"/>
<evidence type="ECO:0000313" key="6">
    <source>
        <dbReference type="Proteomes" id="UP001153620"/>
    </source>
</evidence>
<proteinExistence type="inferred from homology"/>
<dbReference type="Gene3D" id="2.40.128.20">
    <property type="match status" value="1"/>
</dbReference>
<accession>A0A9N9WMC2</accession>
<reference evidence="5" key="1">
    <citation type="submission" date="2022-01" db="EMBL/GenBank/DDBJ databases">
        <authorList>
            <person name="King R."/>
        </authorList>
    </citation>
    <scope>NUCLEOTIDE SEQUENCE</scope>
</reference>
<comment type="similarity">
    <text evidence="1 3">Belongs to the calycin superfamily. Lipocalin family.</text>
</comment>
<dbReference type="GO" id="GO:0031409">
    <property type="term" value="F:pigment binding"/>
    <property type="evidence" value="ECO:0007669"/>
    <property type="project" value="InterPro"/>
</dbReference>
<reference evidence="5" key="2">
    <citation type="submission" date="2022-10" db="EMBL/GenBank/DDBJ databases">
        <authorList>
            <consortium name="ENA_rothamsted_submissions"/>
            <consortium name="culmorum"/>
            <person name="King R."/>
        </authorList>
    </citation>
    <scope>NUCLEOTIDE SEQUENCE</scope>
</reference>
<evidence type="ECO:0000259" key="4">
    <source>
        <dbReference type="Pfam" id="PF00061"/>
    </source>
</evidence>
<organism evidence="5 6">
    <name type="scientific">Chironomus riparius</name>
    <dbReference type="NCBI Taxonomy" id="315576"/>
    <lineage>
        <taxon>Eukaryota</taxon>
        <taxon>Metazoa</taxon>
        <taxon>Ecdysozoa</taxon>
        <taxon>Arthropoda</taxon>
        <taxon>Hexapoda</taxon>
        <taxon>Insecta</taxon>
        <taxon>Pterygota</taxon>
        <taxon>Neoptera</taxon>
        <taxon>Endopterygota</taxon>
        <taxon>Diptera</taxon>
        <taxon>Nematocera</taxon>
        <taxon>Chironomoidea</taxon>
        <taxon>Chironomidae</taxon>
        <taxon>Chironominae</taxon>
        <taxon>Chironomus</taxon>
    </lineage>
</organism>
<keyword evidence="6" id="KW-1185">Reference proteome</keyword>
<dbReference type="PIRSF" id="PIRSF036893">
    <property type="entry name" value="Lipocalin_ApoD"/>
    <property type="match status" value="1"/>
</dbReference>
<dbReference type="PRINTS" id="PR01273">
    <property type="entry name" value="INVTBRTCOLOR"/>
</dbReference>
<dbReference type="PANTHER" id="PTHR10612:SF34">
    <property type="entry name" value="APOLIPOPROTEIN D"/>
    <property type="match status" value="1"/>
</dbReference>
<dbReference type="SUPFAM" id="SSF50814">
    <property type="entry name" value="Lipocalins"/>
    <property type="match status" value="1"/>
</dbReference>
<name>A0A9N9WMC2_9DIPT</name>
<feature type="domain" description="Lipocalin/cytosolic fatty-acid binding" evidence="4">
    <location>
        <begin position="44"/>
        <end position="180"/>
    </location>
</feature>
<dbReference type="PRINTS" id="PR00179">
    <property type="entry name" value="LIPOCALIN"/>
</dbReference>
<dbReference type="EMBL" id="OU895877">
    <property type="protein sequence ID" value="CAG9797459.1"/>
    <property type="molecule type" value="Genomic_DNA"/>
</dbReference>
<dbReference type="InterPro" id="IPR000566">
    <property type="entry name" value="Lipocln_cytosolic_FA-bd_dom"/>
</dbReference>
<dbReference type="GO" id="GO:0006629">
    <property type="term" value="P:lipid metabolic process"/>
    <property type="evidence" value="ECO:0007669"/>
    <property type="project" value="TreeGrafter"/>
</dbReference>
<evidence type="ECO:0000256" key="2">
    <source>
        <dbReference type="ARBA" id="ARBA00023157"/>
    </source>
</evidence>
<dbReference type="InterPro" id="IPR003057">
    <property type="entry name" value="Invtbrt_color"/>
</dbReference>
<dbReference type="PANTHER" id="PTHR10612">
    <property type="entry name" value="APOLIPOPROTEIN D"/>
    <property type="match status" value="1"/>
</dbReference>
<dbReference type="Pfam" id="PF00061">
    <property type="entry name" value="Lipocalin"/>
    <property type="match status" value="1"/>
</dbReference>
<feature type="chain" id="PRO_5040557305" description="Lipocalin/cytosolic fatty-acid binding domain-containing protein" evidence="3">
    <location>
        <begin position="21"/>
        <end position="186"/>
    </location>
</feature>